<dbReference type="InterPro" id="IPR036010">
    <property type="entry name" value="2Fe-2S_ferredoxin-like_sf"/>
</dbReference>
<keyword evidence="5" id="KW-0560">Oxidoreductase</keyword>
<proteinExistence type="predicted"/>
<keyword evidence="11" id="KW-1185">Reference proteome</keyword>
<dbReference type="InterPro" id="IPR050415">
    <property type="entry name" value="MRET"/>
</dbReference>
<dbReference type="SUPFAM" id="SSF63380">
    <property type="entry name" value="Riboflavin synthase domain-like"/>
    <property type="match status" value="1"/>
</dbReference>
<dbReference type="CDD" id="cd00207">
    <property type="entry name" value="fer2"/>
    <property type="match status" value="1"/>
</dbReference>
<dbReference type="CDD" id="cd06185">
    <property type="entry name" value="PDR_like"/>
    <property type="match status" value="1"/>
</dbReference>
<dbReference type="Proteomes" id="UP000245711">
    <property type="component" value="Plasmid pRB98"/>
</dbReference>
<dbReference type="PROSITE" id="PS51384">
    <property type="entry name" value="FAD_FR"/>
    <property type="match status" value="1"/>
</dbReference>
<reference evidence="10 11" key="1">
    <citation type="submission" date="2017-05" db="EMBL/GenBank/DDBJ databases">
        <title>Isolation of Rhodococcus sp. S2-17 biodegrading of BP-3.</title>
        <authorList>
            <person name="Lee Y."/>
            <person name="Kim K.H."/>
            <person name="Chun B.H."/>
            <person name="Jung H.S."/>
            <person name="Jeon C.O."/>
        </authorList>
    </citation>
    <scope>NUCLEOTIDE SEQUENCE [LARGE SCALE GENOMIC DNA]</scope>
    <source>
        <strain evidence="10 11">S2-17</strain>
        <plasmid evidence="11">prb98</plasmid>
    </source>
</reference>
<dbReference type="OrthoDB" id="502624at2"/>
<evidence type="ECO:0000256" key="6">
    <source>
        <dbReference type="ARBA" id="ARBA00023004"/>
    </source>
</evidence>
<evidence type="ECO:0000256" key="7">
    <source>
        <dbReference type="ARBA" id="ARBA00023014"/>
    </source>
</evidence>
<dbReference type="InterPro" id="IPR006058">
    <property type="entry name" value="2Fe2S_fd_BS"/>
</dbReference>
<evidence type="ECO:0000256" key="4">
    <source>
        <dbReference type="ARBA" id="ARBA00022723"/>
    </source>
</evidence>
<evidence type="ECO:0000256" key="2">
    <source>
        <dbReference type="ARBA" id="ARBA00022630"/>
    </source>
</evidence>
<keyword evidence="10" id="KW-0614">Plasmid</keyword>
<dbReference type="GO" id="GO:0016491">
    <property type="term" value="F:oxidoreductase activity"/>
    <property type="evidence" value="ECO:0007669"/>
    <property type="project" value="UniProtKB-KW"/>
</dbReference>
<keyword evidence="4" id="KW-0479">Metal-binding</keyword>
<dbReference type="SUPFAM" id="SSF52343">
    <property type="entry name" value="Ferredoxin reductase-like, C-terminal NADP-linked domain"/>
    <property type="match status" value="1"/>
</dbReference>
<evidence type="ECO:0000313" key="10">
    <source>
        <dbReference type="EMBL" id="AWK76541.1"/>
    </source>
</evidence>
<dbReference type="PRINTS" id="PR00409">
    <property type="entry name" value="PHDIOXRDTASE"/>
</dbReference>
<dbReference type="EMBL" id="CP021355">
    <property type="protein sequence ID" value="AWK76541.1"/>
    <property type="molecule type" value="Genomic_DNA"/>
</dbReference>
<evidence type="ECO:0000256" key="3">
    <source>
        <dbReference type="ARBA" id="ARBA00022714"/>
    </source>
</evidence>
<dbReference type="KEGG" id="roz:CBI38_34810"/>
<dbReference type="InterPro" id="IPR017927">
    <property type="entry name" value="FAD-bd_FR_type"/>
</dbReference>
<dbReference type="Gene3D" id="3.10.20.30">
    <property type="match status" value="1"/>
</dbReference>
<evidence type="ECO:0000259" key="9">
    <source>
        <dbReference type="PROSITE" id="PS51384"/>
    </source>
</evidence>
<name>A0A2S2C6L7_9NOCA</name>
<keyword evidence="3" id="KW-0001">2Fe-2S</keyword>
<dbReference type="PROSITE" id="PS00197">
    <property type="entry name" value="2FE2S_FER_1"/>
    <property type="match status" value="1"/>
</dbReference>
<dbReference type="PANTHER" id="PTHR47354">
    <property type="entry name" value="NADH OXIDOREDUCTASE HCR"/>
    <property type="match status" value="1"/>
</dbReference>
<dbReference type="InterPro" id="IPR001433">
    <property type="entry name" value="OxRdtase_FAD/NAD-bd"/>
</dbReference>
<dbReference type="PROSITE" id="PS51085">
    <property type="entry name" value="2FE2S_FER_2"/>
    <property type="match status" value="1"/>
</dbReference>
<keyword evidence="6" id="KW-0408">Iron</keyword>
<dbReference type="InterPro" id="IPR012675">
    <property type="entry name" value="Beta-grasp_dom_sf"/>
</dbReference>
<dbReference type="RefSeq" id="WP_109335986.1">
    <property type="nucleotide sequence ID" value="NZ_CP021355.1"/>
</dbReference>
<dbReference type="InterPro" id="IPR039261">
    <property type="entry name" value="FNR_nucleotide-bd"/>
</dbReference>
<keyword evidence="2" id="KW-0285">Flavoprotein</keyword>
<gene>
    <name evidence="10" type="ORF">CBI38_34810</name>
</gene>
<accession>A0A2S2C6L7</accession>
<protein>
    <submittedName>
        <fullName evidence="10">Oxidoreductase</fullName>
    </submittedName>
</protein>
<dbReference type="Gene3D" id="2.40.30.10">
    <property type="entry name" value="Translation factors"/>
    <property type="match status" value="1"/>
</dbReference>
<dbReference type="GO" id="GO:0046872">
    <property type="term" value="F:metal ion binding"/>
    <property type="evidence" value="ECO:0007669"/>
    <property type="project" value="UniProtKB-KW"/>
</dbReference>
<dbReference type="GO" id="GO:0051537">
    <property type="term" value="F:2 iron, 2 sulfur cluster binding"/>
    <property type="evidence" value="ECO:0007669"/>
    <property type="project" value="UniProtKB-KW"/>
</dbReference>
<dbReference type="Pfam" id="PF00111">
    <property type="entry name" value="Fer2"/>
    <property type="match status" value="1"/>
</dbReference>
<feature type="domain" description="2Fe-2S ferredoxin-type" evidence="8">
    <location>
        <begin position="232"/>
        <end position="317"/>
    </location>
</feature>
<dbReference type="Pfam" id="PF00175">
    <property type="entry name" value="NAD_binding_1"/>
    <property type="match status" value="1"/>
</dbReference>
<evidence type="ECO:0000259" key="8">
    <source>
        <dbReference type="PROSITE" id="PS51085"/>
    </source>
</evidence>
<keyword evidence="7" id="KW-0411">Iron-sulfur</keyword>
<dbReference type="SUPFAM" id="SSF54292">
    <property type="entry name" value="2Fe-2S ferredoxin-like"/>
    <property type="match status" value="1"/>
</dbReference>
<evidence type="ECO:0000256" key="5">
    <source>
        <dbReference type="ARBA" id="ARBA00023002"/>
    </source>
</evidence>
<dbReference type="AlphaFoldDB" id="A0A2S2C6L7"/>
<dbReference type="InterPro" id="IPR001041">
    <property type="entry name" value="2Fe-2S_ferredoxin-type"/>
</dbReference>
<geneLocation type="plasmid" evidence="11">
    <name>prb98</name>
</geneLocation>
<evidence type="ECO:0000313" key="11">
    <source>
        <dbReference type="Proteomes" id="UP000245711"/>
    </source>
</evidence>
<feature type="domain" description="FAD-binding FR-type" evidence="9">
    <location>
        <begin position="4"/>
        <end position="106"/>
    </location>
</feature>
<dbReference type="Gene3D" id="3.40.50.80">
    <property type="entry name" value="Nucleotide-binding domain of ferredoxin-NADP reductase (FNR) module"/>
    <property type="match status" value="1"/>
</dbReference>
<dbReference type="InterPro" id="IPR017938">
    <property type="entry name" value="Riboflavin_synthase-like_b-brl"/>
</dbReference>
<comment type="cofactor">
    <cofactor evidence="1">
        <name>FAD</name>
        <dbReference type="ChEBI" id="CHEBI:57692"/>
    </cofactor>
</comment>
<dbReference type="PANTHER" id="PTHR47354:SF1">
    <property type="entry name" value="CARNITINE MONOOXYGENASE REDUCTASE SUBUNIT"/>
    <property type="match status" value="1"/>
</dbReference>
<organism evidence="10 11">
    <name type="scientific">Rhodococcus oxybenzonivorans</name>
    <dbReference type="NCBI Taxonomy" id="1990687"/>
    <lineage>
        <taxon>Bacteria</taxon>
        <taxon>Bacillati</taxon>
        <taxon>Actinomycetota</taxon>
        <taxon>Actinomycetes</taxon>
        <taxon>Mycobacteriales</taxon>
        <taxon>Nocardiaceae</taxon>
        <taxon>Rhodococcus</taxon>
    </lineage>
</organism>
<sequence>MSEEHELDLVVTSHRQIADQVAQLVLQRPDGGELPKWTPGAHLDLIMEPGLVRQYSLCGEPTDLTRYKIAVLREPKSRGGSRYVHDHLSDGAVVHMRGPRNHFELDPSPRYLFIGGGIGVTPLVPMVAQAVADGADVRIEYGGRSRGSMAYLHELESEYPDRLTVHPQDEVGMIDLDSVLKVPQPDTLIYCCGPEALLQAVEERCSAWPDGALHLERFAPKELGDPIRTESFDVVLERTGKTVTVPPDKSVLEMLDEAGVFTVSSCQEGTCGTCEAVVLEGEVDHRDSLLSPAEQAANDVMYPCVSRAKSARLILDL</sequence>
<evidence type="ECO:0000256" key="1">
    <source>
        <dbReference type="ARBA" id="ARBA00001974"/>
    </source>
</evidence>